<feature type="transmembrane region" description="Helical" evidence="5">
    <location>
        <begin position="344"/>
        <end position="360"/>
    </location>
</feature>
<evidence type="ECO:0000256" key="5">
    <source>
        <dbReference type="SAM" id="Phobius"/>
    </source>
</evidence>
<name>A0A8H7E8V4_9EURO</name>
<evidence type="ECO:0000256" key="4">
    <source>
        <dbReference type="ARBA" id="ARBA00023136"/>
    </source>
</evidence>
<gene>
    <name evidence="6" type="ORF">GJ744_000322</name>
</gene>
<comment type="caution">
    <text evidence="6">The sequence shown here is derived from an EMBL/GenBank/DDBJ whole genome shotgun (WGS) entry which is preliminary data.</text>
</comment>
<feature type="transmembrane region" description="Helical" evidence="5">
    <location>
        <begin position="211"/>
        <end position="228"/>
    </location>
</feature>
<evidence type="ECO:0000256" key="2">
    <source>
        <dbReference type="ARBA" id="ARBA00022692"/>
    </source>
</evidence>
<evidence type="ECO:0000256" key="3">
    <source>
        <dbReference type="ARBA" id="ARBA00022989"/>
    </source>
</evidence>
<proteinExistence type="predicted"/>
<feature type="transmembrane region" description="Helical" evidence="5">
    <location>
        <begin position="170"/>
        <end position="199"/>
    </location>
</feature>
<protein>
    <recommendedName>
        <fullName evidence="8">UbiA prenyltransferase</fullName>
    </recommendedName>
</protein>
<dbReference type="InterPro" id="IPR000537">
    <property type="entry name" value="UbiA_prenyltransferase"/>
</dbReference>
<dbReference type="Proteomes" id="UP000606974">
    <property type="component" value="Unassembled WGS sequence"/>
</dbReference>
<evidence type="ECO:0000313" key="6">
    <source>
        <dbReference type="EMBL" id="KAF7512755.1"/>
    </source>
</evidence>
<evidence type="ECO:0000313" key="7">
    <source>
        <dbReference type="Proteomes" id="UP000606974"/>
    </source>
</evidence>
<dbReference type="AlphaFoldDB" id="A0A8H7E8V4"/>
<reference evidence="6" key="1">
    <citation type="submission" date="2020-02" db="EMBL/GenBank/DDBJ databases">
        <authorList>
            <person name="Palmer J.M."/>
        </authorList>
    </citation>
    <scope>NUCLEOTIDE SEQUENCE</scope>
    <source>
        <strain evidence="6">EPUS1.4</strain>
        <tissue evidence="6">Thallus</tissue>
    </source>
</reference>
<keyword evidence="2 5" id="KW-0812">Transmembrane</keyword>
<keyword evidence="3 5" id="KW-1133">Transmembrane helix</keyword>
<dbReference type="GO" id="GO:0016765">
    <property type="term" value="F:transferase activity, transferring alkyl or aryl (other than methyl) groups"/>
    <property type="evidence" value="ECO:0007669"/>
    <property type="project" value="InterPro"/>
</dbReference>
<dbReference type="GO" id="GO:0016020">
    <property type="term" value="C:membrane"/>
    <property type="evidence" value="ECO:0007669"/>
    <property type="project" value="UniProtKB-SubCell"/>
</dbReference>
<dbReference type="CDD" id="cd13965">
    <property type="entry name" value="PT_UbiA_3"/>
    <property type="match status" value="1"/>
</dbReference>
<comment type="subcellular location">
    <subcellularLocation>
        <location evidence="1">Membrane</location>
        <topology evidence="1">Multi-pass membrane protein</topology>
    </subcellularLocation>
</comment>
<feature type="transmembrane region" description="Helical" evidence="5">
    <location>
        <begin position="249"/>
        <end position="266"/>
    </location>
</feature>
<organism evidence="6 7">
    <name type="scientific">Endocarpon pusillum</name>
    <dbReference type="NCBI Taxonomy" id="364733"/>
    <lineage>
        <taxon>Eukaryota</taxon>
        <taxon>Fungi</taxon>
        <taxon>Dikarya</taxon>
        <taxon>Ascomycota</taxon>
        <taxon>Pezizomycotina</taxon>
        <taxon>Eurotiomycetes</taxon>
        <taxon>Chaetothyriomycetidae</taxon>
        <taxon>Verrucariales</taxon>
        <taxon>Verrucariaceae</taxon>
        <taxon>Endocarpon</taxon>
    </lineage>
</organism>
<keyword evidence="4 5" id="KW-0472">Membrane</keyword>
<sequence>MCSFSLDDVLHVHMFHTTACIMSLTLTSRDDLRVHLFESDWGPEKVCAKGTDKQPKSIPTALRSFPERLKDIPHNLWLLTKDDNPTFVIPNTVFGICGALAGSRLITHDHTSTTVLTRLPWVFLFNWSNLLVFDLANQRLPESAKEDALNKPWRPVPSGRMTSSQIRQSMLLALPLVLAFNRYVLTVWSETALIYILTWMYNDLRGGDEGWILRNVIISFAFACFNMGSLKVAATGTTHSTETEITSEGYTWVIIISGVILTTMHVQDLKDQAGDRARGRKTAPLVLGDLPARWTIAAPIPFWTAYCAYFWHLGWLAAAPMVLGIYTAWRCVAMKGKKTDRRTWHLWCLWTAVLYMMPLVR</sequence>
<evidence type="ECO:0000256" key="1">
    <source>
        <dbReference type="ARBA" id="ARBA00004141"/>
    </source>
</evidence>
<dbReference type="OrthoDB" id="434972at2759"/>
<dbReference type="EMBL" id="JAACFV010000010">
    <property type="protein sequence ID" value="KAF7512755.1"/>
    <property type="molecule type" value="Genomic_DNA"/>
</dbReference>
<dbReference type="PANTHER" id="PTHR42723:SF1">
    <property type="entry name" value="CHLOROPHYLL SYNTHASE, CHLOROPLASTIC"/>
    <property type="match status" value="1"/>
</dbReference>
<dbReference type="PANTHER" id="PTHR42723">
    <property type="entry name" value="CHLOROPHYLL SYNTHASE"/>
    <property type="match status" value="1"/>
</dbReference>
<evidence type="ECO:0008006" key="8">
    <source>
        <dbReference type="Google" id="ProtNLM"/>
    </source>
</evidence>
<feature type="transmembrane region" description="Helical" evidence="5">
    <location>
        <begin position="309"/>
        <end position="332"/>
    </location>
</feature>
<dbReference type="InterPro" id="IPR050475">
    <property type="entry name" value="Prenyltransferase_related"/>
</dbReference>
<dbReference type="Pfam" id="PF01040">
    <property type="entry name" value="UbiA"/>
    <property type="match status" value="1"/>
</dbReference>
<accession>A0A8H7E8V4</accession>
<keyword evidence="7" id="KW-1185">Reference proteome</keyword>